<evidence type="ECO:0000313" key="3">
    <source>
        <dbReference type="EMBL" id="SVD37550.1"/>
    </source>
</evidence>
<dbReference type="EMBL" id="UINC01146680">
    <property type="protein sequence ID" value="SVD37550.1"/>
    <property type="molecule type" value="Genomic_DNA"/>
</dbReference>
<dbReference type="Pfam" id="PF16491">
    <property type="entry name" value="Peptidase_M48_N"/>
    <property type="match status" value="1"/>
</dbReference>
<gene>
    <name evidence="3" type="ORF">METZ01_LOCUS390404</name>
</gene>
<feature type="non-terminal residue" evidence="3">
    <location>
        <position position="245"/>
    </location>
</feature>
<proteinExistence type="predicted"/>
<accession>A0A382UTL5</accession>
<dbReference type="AlphaFoldDB" id="A0A382UTL5"/>
<feature type="transmembrane region" description="Helical" evidence="1">
    <location>
        <begin position="6"/>
        <end position="25"/>
    </location>
</feature>
<organism evidence="3">
    <name type="scientific">marine metagenome</name>
    <dbReference type="NCBI Taxonomy" id="408172"/>
    <lineage>
        <taxon>unclassified sequences</taxon>
        <taxon>metagenomes</taxon>
        <taxon>ecological metagenomes</taxon>
    </lineage>
</organism>
<feature type="transmembrane region" description="Helical" evidence="1">
    <location>
        <begin position="146"/>
        <end position="165"/>
    </location>
</feature>
<keyword evidence="1" id="KW-0812">Transmembrane</keyword>
<dbReference type="GO" id="GO:0008233">
    <property type="term" value="F:peptidase activity"/>
    <property type="evidence" value="ECO:0007669"/>
    <property type="project" value="InterPro"/>
</dbReference>
<dbReference type="CDD" id="cd07343">
    <property type="entry name" value="M48A_Zmpste24p_like"/>
    <property type="match status" value="1"/>
</dbReference>
<keyword evidence="1" id="KW-1133">Transmembrane helix</keyword>
<feature type="domain" description="CAAX prenyl protease 1 N-terminal" evidence="2">
    <location>
        <begin position="26"/>
        <end position="200"/>
    </location>
</feature>
<feature type="transmembrane region" description="Helical" evidence="1">
    <location>
        <begin position="96"/>
        <end position="125"/>
    </location>
</feature>
<dbReference type="InterPro" id="IPR032456">
    <property type="entry name" value="Peptidase_M48_N"/>
</dbReference>
<feature type="transmembrane region" description="Helical" evidence="1">
    <location>
        <begin position="171"/>
        <end position="194"/>
    </location>
</feature>
<evidence type="ECO:0000256" key="1">
    <source>
        <dbReference type="SAM" id="Phobius"/>
    </source>
</evidence>
<sequence length="245" mass="28026">MNTLGIIIIIAMAAEFILNLVVNFLNLMNSSKPVPEELNDIFDLDEYNKSQQYTRHKTFLELITGSFMLMVTWVFWLTGGFNYLDLFLRDITTQPILLGLIYCLSLLIASTLISLPFNIFSTFVTEQKFGFNQTTIKTFIGDQIKSLLLTIVLVGLLLSIVLVIFEYSSYAWLVCWLAVTIFTISITFIAPAWIMPLFNKFIPLEKSELRTKIEDYAAKVNFKFKNIFIIDGSKRSSHSNAFFTG</sequence>
<reference evidence="3" key="1">
    <citation type="submission" date="2018-05" db="EMBL/GenBank/DDBJ databases">
        <authorList>
            <person name="Lanie J.A."/>
            <person name="Ng W.-L."/>
            <person name="Kazmierczak K.M."/>
            <person name="Andrzejewski T.M."/>
            <person name="Davidsen T.M."/>
            <person name="Wayne K.J."/>
            <person name="Tettelin H."/>
            <person name="Glass J.I."/>
            <person name="Rusch D."/>
            <person name="Podicherti R."/>
            <person name="Tsui H.-C.T."/>
            <person name="Winkler M.E."/>
        </authorList>
    </citation>
    <scope>NUCLEOTIDE SEQUENCE</scope>
</reference>
<evidence type="ECO:0000259" key="2">
    <source>
        <dbReference type="Pfam" id="PF16491"/>
    </source>
</evidence>
<dbReference type="Gene3D" id="3.30.2010.10">
    <property type="entry name" value="Metalloproteases ('zincins'), catalytic domain"/>
    <property type="match status" value="1"/>
</dbReference>
<protein>
    <recommendedName>
        <fullName evidence="2">CAAX prenyl protease 1 N-terminal domain-containing protein</fullName>
    </recommendedName>
</protein>
<dbReference type="PANTHER" id="PTHR10120">
    <property type="entry name" value="CAAX PRENYL PROTEASE 1"/>
    <property type="match status" value="1"/>
</dbReference>
<name>A0A382UTL5_9ZZZZ</name>
<dbReference type="InterPro" id="IPR027057">
    <property type="entry name" value="CAXX_Prtase_1"/>
</dbReference>
<dbReference type="GO" id="GO:0071586">
    <property type="term" value="P:CAAX-box protein processing"/>
    <property type="evidence" value="ECO:0007669"/>
    <property type="project" value="InterPro"/>
</dbReference>
<feature type="transmembrane region" description="Helical" evidence="1">
    <location>
        <begin position="59"/>
        <end position="76"/>
    </location>
</feature>
<keyword evidence="1" id="KW-0472">Membrane</keyword>